<dbReference type="InterPro" id="IPR036464">
    <property type="entry name" value="Rubisco_LSMT_subst-bd_sf"/>
</dbReference>
<dbReference type="Gene3D" id="3.90.1410.10">
    <property type="entry name" value="set domain protein methyltransferase, domain 1"/>
    <property type="match status" value="1"/>
</dbReference>
<dbReference type="CDD" id="cd10527">
    <property type="entry name" value="SET_LSMT"/>
    <property type="match status" value="1"/>
</dbReference>
<reference evidence="6 7" key="1">
    <citation type="journal article" date="2015" name="Genome Biol. Evol.">
        <title>Comparative Genomics of a Bacterivorous Green Alga Reveals Evolutionary Causalities and Consequences of Phago-Mixotrophic Mode of Nutrition.</title>
        <authorList>
            <person name="Burns J.A."/>
            <person name="Paasch A."/>
            <person name="Narechania A."/>
            <person name="Kim E."/>
        </authorList>
    </citation>
    <scope>NUCLEOTIDE SEQUENCE [LARGE SCALE GENOMIC DNA]</scope>
    <source>
        <strain evidence="6 7">PLY_AMNH</strain>
    </source>
</reference>
<keyword evidence="1" id="KW-0489">Methyltransferase</keyword>
<dbReference type="AlphaFoldDB" id="A0AAE0LHM8"/>
<feature type="domain" description="Rubisco LSMT substrate-binding" evidence="5">
    <location>
        <begin position="304"/>
        <end position="420"/>
    </location>
</feature>
<dbReference type="GO" id="GO:0016279">
    <property type="term" value="F:protein-lysine N-methyltransferase activity"/>
    <property type="evidence" value="ECO:0007669"/>
    <property type="project" value="TreeGrafter"/>
</dbReference>
<dbReference type="SUPFAM" id="SSF82199">
    <property type="entry name" value="SET domain"/>
    <property type="match status" value="1"/>
</dbReference>
<evidence type="ECO:0000313" key="6">
    <source>
        <dbReference type="EMBL" id="KAK3285124.1"/>
    </source>
</evidence>
<keyword evidence="7" id="KW-1185">Reference proteome</keyword>
<feature type="chain" id="PRO_5042247450" description="Rubisco LSMT substrate-binding domain-containing protein" evidence="4">
    <location>
        <begin position="30"/>
        <end position="449"/>
    </location>
</feature>
<dbReference type="PANTHER" id="PTHR13271:SF34">
    <property type="entry name" value="N-LYSINE METHYLTRANSFERASE SETD6"/>
    <property type="match status" value="1"/>
</dbReference>
<proteinExistence type="predicted"/>
<comment type="caution">
    <text evidence="6">The sequence shown here is derived from an EMBL/GenBank/DDBJ whole genome shotgun (WGS) entry which is preliminary data.</text>
</comment>
<evidence type="ECO:0000256" key="3">
    <source>
        <dbReference type="ARBA" id="ARBA00022691"/>
    </source>
</evidence>
<dbReference type="PANTHER" id="PTHR13271">
    <property type="entry name" value="UNCHARACTERIZED PUTATIVE METHYLTRANSFERASE"/>
    <property type="match status" value="1"/>
</dbReference>
<dbReference type="Pfam" id="PF09273">
    <property type="entry name" value="Rubis-subs-bind"/>
    <property type="match status" value="1"/>
</dbReference>
<gene>
    <name evidence="6" type="ORF">CYMTET_7257</name>
</gene>
<keyword evidence="3" id="KW-0949">S-adenosyl-L-methionine</keyword>
<dbReference type="InterPro" id="IPR050600">
    <property type="entry name" value="SETD3_SETD6_MTase"/>
</dbReference>
<evidence type="ECO:0000259" key="5">
    <source>
        <dbReference type="Pfam" id="PF09273"/>
    </source>
</evidence>
<keyword evidence="4" id="KW-0732">Signal</keyword>
<dbReference type="GO" id="GO:0005634">
    <property type="term" value="C:nucleus"/>
    <property type="evidence" value="ECO:0007669"/>
    <property type="project" value="TreeGrafter"/>
</dbReference>
<dbReference type="Proteomes" id="UP001190700">
    <property type="component" value="Unassembled WGS sequence"/>
</dbReference>
<organism evidence="6 7">
    <name type="scientific">Cymbomonas tetramitiformis</name>
    <dbReference type="NCBI Taxonomy" id="36881"/>
    <lineage>
        <taxon>Eukaryota</taxon>
        <taxon>Viridiplantae</taxon>
        <taxon>Chlorophyta</taxon>
        <taxon>Pyramimonadophyceae</taxon>
        <taxon>Pyramimonadales</taxon>
        <taxon>Pyramimonadaceae</taxon>
        <taxon>Cymbomonas</taxon>
    </lineage>
</organism>
<keyword evidence="2" id="KW-0808">Transferase</keyword>
<dbReference type="Gene3D" id="3.90.1420.10">
    <property type="entry name" value="Rubisco LSMT, substrate-binding domain"/>
    <property type="match status" value="1"/>
</dbReference>
<protein>
    <recommendedName>
        <fullName evidence="5">Rubisco LSMT substrate-binding domain-containing protein</fullName>
    </recommendedName>
</protein>
<dbReference type="GO" id="GO:0032259">
    <property type="term" value="P:methylation"/>
    <property type="evidence" value="ECO:0007669"/>
    <property type="project" value="UniProtKB-KW"/>
</dbReference>
<dbReference type="SUPFAM" id="SSF81822">
    <property type="entry name" value="RuBisCo LSMT C-terminal, substrate-binding domain"/>
    <property type="match status" value="1"/>
</dbReference>
<evidence type="ECO:0000313" key="7">
    <source>
        <dbReference type="Proteomes" id="UP001190700"/>
    </source>
</evidence>
<dbReference type="EMBL" id="LGRX02001957">
    <property type="protein sequence ID" value="KAK3285124.1"/>
    <property type="molecule type" value="Genomic_DNA"/>
</dbReference>
<name>A0AAE0LHM8_9CHLO</name>
<evidence type="ECO:0000256" key="2">
    <source>
        <dbReference type="ARBA" id="ARBA00022679"/>
    </source>
</evidence>
<dbReference type="InterPro" id="IPR046341">
    <property type="entry name" value="SET_dom_sf"/>
</dbReference>
<accession>A0AAE0LHM8</accession>
<evidence type="ECO:0000256" key="4">
    <source>
        <dbReference type="SAM" id="SignalP"/>
    </source>
</evidence>
<feature type="signal peptide" evidence="4">
    <location>
        <begin position="1"/>
        <end position="29"/>
    </location>
</feature>
<sequence length="449" mass="50159">MLRFTWFPKMIPTLFSNILIFLVISHASAQNSYAGSGLTDDLVGWIGSLPNPGAINSKLLSEDFATMGAGFKAKSDIGENETLVEIPLDAAMSSKTAGDSAIGEVFEGRKFNDFQALVLHLMYEESDPKSKYSAFIQTLPESVDLPFTWNDEALEALNGSRLNDYVLTQRGYINKDYEELFAPVFESDPVKFPKELFNKEKYVWALSIVLSRAHRFSVPGRQGTIPVLIPVLDIFNHDNVGGRVESDSEKGVFRLSATRAYKEGEQVYASYGQSMGNFELLYNYGFVLPANPEDAISVNFKVFDDAFAEIRKSMLKALKLPQQASYLVKKGQALPSDLLKTLRVQVLRAADFDKFPLVAEGPVSLQNELETLHQLLGTFKALLNRYPNSATQDTELLMSEGGLERKLAYSVFYRRAEKTIVEDGIKNIFELWNSLLLAKFTEKAAPAIF</sequence>
<dbReference type="InterPro" id="IPR015353">
    <property type="entry name" value="Rubisco_LSMT_subst-bd"/>
</dbReference>
<evidence type="ECO:0000256" key="1">
    <source>
        <dbReference type="ARBA" id="ARBA00022603"/>
    </source>
</evidence>